<keyword evidence="1" id="KW-0812">Transmembrane</keyword>
<evidence type="ECO:0000313" key="4">
    <source>
        <dbReference type="Proteomes" id="UP001642540"/>
    </source>
</evidence>
<comment type="caution">
    <text evidence="3">The sequence shown here is derived from an EMBL/GenBank/DDBJ whole genome shotgun (WGS) entry which is preliminary data.</text>
</comment>
<gene>
    <name evidence="3" type="ORF">ODALV1_LOCUS29513</name>
</gene>
<evidence type="ECO:0000313" key="3">
    <source>
        <dbReference type="EMBL" id="CAL8143378.1"/>
    </source>
</evidence>
<sequence length="819" mass="94682">MKKTTITLLLLLCDNFGISRKGKPTTIFRETLMLDKEISNLFRSCSVHIILNEIVKEDENSLQIDSYELSPFTFPVIISKYQYVLGRDRRIEYFMRCGEYTAPIEAKNQEFKFWAPPNPRMQCFAMVHIAPKACKIWTYAQYGIEYRDGLRKYQDYGVPDTILLPVFDHRIQKAVAATKKPIGDPEIRLRFGPNFKVFKSGLIIIQVEKHDSDSYRDGIDYSESALFLMEYLFEQYGYSAAAPTMFLFKIRFSEIMKSYVVSKTLAMVCWENYPPDWVKRPGRKIGVDGNFIILRERPDFTVTRVFQSFLTTPNTPWQYFESLHSKCDGGVNLQTAFMLKNAFINTGQIRNWKGDDSLFHASVIQSLSINLTAQAEMGKRFFIFGSLTSTEPITETFFNTFNHAVHFITCAPTKTPGFLSIFGYMSAFDIPTWLMLMISGLGSGLLLHRLMWKKQKVLKSDWYPVSFVFNVLLAQGTKYIHMDRWIGGCWILVGVVITFFYQGENINRLTAPILPKSIENFDELLKSNLTIDSAHSSMDALRHLETMPAVYESLRGYQRREYLYRLFEITMLEKVGDLILFLKLYYVKNSNMTMREVRKKLENRITVPDTILEFMKELDPNYNFGKVSNCSQNVLVDTLGNIQAIEGRLRLGGVDQENIVVSKTNYGSMYDSLAFQGVPWPSSPFSIKLHSLFHSGLVLWWKSWVDRLKGWNSTVILARNTNVEVKGLSTSDNVVVVFYIHSAILSIAMLAFCTEVLARPSHRFCSFLRSSWKRTHVRKIRERKPICNLCSPLLKMSTRLLVWCGNKIRLLEQWLCKKM</sequence>
<feature type="chain" id="PRO_5047244324" evidence="2">
    <location>
        <begin position="20"/>
        <end position="819"/>
    </location>
</feature>
<proteinExistence type="predicted"/>
<reference evidence="3 4" key="1">
    <citation type="submission" date="2024-08" db="EMBL/GenBank/DDBJ databases">
        <authorList>
            <person name="Cucini C."/>
            <person name="Frati F."/>
        </authorList>
    </citation>
    <scope>NUCLEOTIDE SEQUENCE [LARGE SCALE GENOMIC DNA]</scope>
</reference>
<feature type="transmembrane region" description="Helical" evidence="1">
    <location>
        <begin position="433"/>
        <end position="452"/>
    </location>
</feature>
<keyword evidence="4" id="KW-1185">Reference proteome</keyword>
<accession>A0ABP1S4S6</accession>
<dbReference type="EMBL" id="CAXLJM020000156">
    <property type="protein sequence ID" value="CAL8143378.1"/>
    <property type="molecule type" value="Genomic_DNA"/>
</dbReference>
<protein>
    <submittedName>
        <fullName evidence="3">Uncharacterized protein</fullName>
    </submittedName>
</protein>
<keyword evidence="1" id="KW-1133">Transmembrane helix</keyword>
<keyword evidence="1" id="KW-0472">Membrane</keyword>
<feature type="transmembrane region" description="Helical" evidence="1">
    <location>
        <begin position="485"/>
        <end position="503"/>
    </location>
</feature>
<keyword evidence="2" id="KW-0732">Signal</keyword>
<dbReference type="Proteomes" id="UP001642540">
    <property type="component" value="Unassembled WGS sequence"/>
</dbReference>
<name>A0ABP1S4S6_9HEXA</name>
<feature type="signal peptide" evidence="2">
    <location>
        <begin position="1"/>
        <end position="19"/>
    </location>
</feature>
<evidence type="ECO:0000256" key="1">
    <source>
        <dbReference type="SAM" id="Phobius"/>
    </source>
</evidence>
<organism evidence="3 4">
    <name type="scientific">Orchesella dallaii</name>
    <dbReference type="NCBI Taxonomy" id="48710"/>
    <lineage>
        <taxon>Eukaryota</taxon>
        <taxon>Metazoa</taxon>
        <taxon>Ecdysozoa</taxon>
        <taxon>Arthropoda</taxon>
        <taxon>Hexapoda</taxon>
        <taxon>Collembola</taxon>
        <taxon>Entomobryomorpha</taxon>
        <taxon>Entomobryoidea</taxon>
        <taxon>Orchesellidae</taxon>
        <taxon>Orchesellinae</taxon>
        <taxon>Orchesella</taxon>
    </lineage>
</organism>
<evidence type="ECO:0000256" key="2">
    <source>
        <dbReference type="SAM" id="SignalP"/>
    </source>
</evidence>